<dbReference type="RefSeq" id="XP_019215340.1">
    <property type="nucleotide sequence ID" value="XM_019359795.2"/>
</dbReference>
<dbReference type="Proteomes" id="UP000005207">
    <property type="component" value="Linkage group LG6"/>
</dbReference>
<organism evidence="2 3">
    <name type="scientific">Oreochromis niloticus</name>
    <name type="common">Nile tilapia</name>
    <name type="synonym">Tilapia nilotica</name>
    <dbReference type="NCBI Taxonomy" id="8128"/>
    <lineage>
        <taxon>Eukaryota</taxon>
        <taxon>Metazoa</taxon>
        <taxon>Chordata</taxon>
        <taxon>Craniata</taxon>
        <taxon>Vertebrata</taxon>
        <taxon>Euteleostomi</taxon>
        <taxon>Actinopterygii</taxon>
        <taxon>Neopterygii</taxon>
        <taxon>Teleostei</taxon>
        <taxon>Neoteleostei</taxon>
        <taxon>Acanthomorphata</taxon>
        <taxon>Ovalentaria</taxon>
        <taxon>Cichlomorphae</taxon>
        <taxon>Cichliformes</taxon>
        <taxon>Cichlidae</taxon>
        <taxon>African cichlids</taxon>
        <taxon>Pseudocrenilabrinae</taxon>
        <taxon>Oreochromini</taxon>
        <taxon>Oreochromis</taxon>
    </lineage>
</organism>
<feature type="region of interest" description="Disordered" evidence="1">
    <location>
        <begin position="56"/>
        <end position="111"/>
    </location>
</feature>
<feature type="region of interest" description="Disordered" evidence="1">
    <location>
        <begin position="413"/>
        <end position="460"/>
    </location>
</feature>
<feature type="compositionally biased region" description="Basic and acidic residues" evidence="1">
    <location>
        <begin position="682"/>
        <end position="693"/>
    </location>
</feature>
<sequence>MATKPTAWQEQCPVNLLDELVNESRARGDNVPLKGLKAPKAEPEEDIDILEPDAQVKTQREKETISKIKKPDATKMENEGAARIRETEEAVMGSEQVPKNLSGGLKTQEEPEVELCEEAFPPTPSLSALSAGVQCDKEGFCTPEGEVAECISDVDVISDPTEDITSFESQNSQEWLKASQMTEPADQKTYKPSVTDGISTGIVENNVLRPAHPSPSDINTTDDAHTVSSPPFADESEEEEEASIDIMELNTLNINSKSFQPLYLVSTNQEPDSALHAKPSDKHQEGLLLKNQREPALRGVNQEAGQQVPGQGSPPLSTVAMEPSNPGGAASATGFACVVAVRERHSRAGERTEGENEQTGGEEGQKESGLKRNKPAGQQHSGGLLRYSQTVQIQEPEIEKYSCGVSLKHSKHTRMENDPCDDSQSDSGVSADFSPSNTLESSPSTVTRETPIEREIRRSIEREHSLRRSRGLPNLRITPEYVEVPLRKTVLSNSVAVKTEWCQDKDREFAGKKMLYEIQTEAQREQDLVKLGKIPGFYDKGTVRQIREKKQIFETFQTPSDSTFTASTSRRAPSVSSVSNGSTPKKQEDISSQVSTTEDTRVEKRHSLDLLSPTQTPNSPIGRGVTKNSLQGPGISQGTSRQVIILENNLKNTTQKKHQDKPEGITVVDSGSPYILSSQKGGNEKVTEKRQEKEEEEVEDLVPKENPFFKLRSSNNLVKVKEDIQEAQKREKELRKQRISLYGGSSGVGGTQGQGGGERAGGRPVSMELKSPVLSLNGLAVADTPGSSSKGETGPSAARLSVSKSFVWPPVQAEDEKINRPELPQSPRTPRQKSPLVLRWESGLINGHNKDLD</sequence>
<dbReference type="OrthoDB" id="9449914at2759"/>
<feature type="compositionally biased region" description="Polar residues" evidence="1">
    <location>
        <begin position="376"/>
        <end position="391"/>
    </location>
</feature>
<dbReference type="PANTHER" id="PTHR18839">
    <property type="entry name" value="MITOTIC INTERACTOR AND SUBSTRATE OF PLK1 MISP FAMILY MEMBER"/>
    <property type="match status" value="1"/>
</dbReference>
<dbReference type="InParanoid" id="A0A669BI93"/>
<feature type="region of interest" description="Disordered" evidence="1">
    <location>
        <begin position="344"/>
        <end position="391"/>
    </location>
</feature>
<dbReference type="GeneTree" id="ENSGT00940000170963"/>
<feature type="compositionally biased region" description="Basic and acidic residues" evidence="1">
    <location>
        <begin position="344"/>
        <end position="354"/>
    </location>
</feature>
<feature type="compositionally biased region" description="Basic and acidic residues" evidence="1">
    <location>
        <begin position="450"/>
        <end position="460"/>
    </location>
</feature>
<feature type="region of interest" description="Disordered" evidence="1">
    <location>
        <begin position="780"/>
        <end position="853"/>
    </location>
</feature>
<proteinExistence type="predicted"/>
<keyword evidence="3" id="KW-1185">Reference proteome</keyword>
<protein>
    <submittedName>
        <fullName evidence="2">Uncharacterized LOC100692175</fullName>
    </submittedName>
</protein>
<reference evidence="2" key="3">
    <citation type="submission" date="2025-09" db="UniProtKB">
        <authorList>
            <consortium name="Ensembl"/>
        </authorList>
    </citation>
    <scope>IDENTIFICATION</scope>
</reference>
<feature type="compositionally biased region" description="Gly residues" evidence="1">
    <location>
        <begin position="744"/>
        <end position="759"/>
    </location>
</feature>
<dbReference type="OMA" id="MESDSCD"/>
<dbReference type="InterPro" id="IPR042779">
    <property type="entry name" value="MISP/MISP3-like"/>
</dbReference>
<gene>
    <name evidence="2" type="primary">misp3</name>
</gene>
<feature type="compositionally biased region" description="Polar residues" evidence="1">
    <location>
        <begin position="626"/>
        <end position="637"/>
    </location>
</feature>
<dbReference type="KEGG" id="onl:100692175"/>
<feature type="compositionally biased region" description="Polar residues" evidence="1">
    <location>
        <begin position="216"/>
        <end position="229"/>
    </location>
</feature>
<feature type="region of interest" description="Disordered" evidence="1">
    <location>
        <begin position="729"/>
        <end position="765"/>
    </location>
</feature>
<evidence type="ECO:0000313" key="2">
    <source>
        <dbReference type="Ensembl" id="ENSONIP00000034120.1"/>
    </source>
</evidence>
<accession>A0A669BI93</accession>
<feature type="compositionally biased region" description="Polar residues" evidence="1">
    <location>
        <begin position="303"/>
        <end position="316"/>
    </location>
</feature>
<evidence type="ECO:0000256" key="1">
    <source>
        <dbReference type="SAM" id="MobiDB-lite"/>
    </source>
</evidence>
<reference evidence="3" key="1">
    <citation type="submission" date="2012-01" db="EMBL/GenBank/DDBJ databases">
        <title>The Genome Sequence of Oreochromis niloticus (Nile Tilapia).</title>
        <authorList>
            <consortium name="Broad Institute Genome Assembly Team"/>
            <consortium name="Broad Institute Sequencing Platform"/>
            <person name="Di Palma F."/>
            <person name="Johnson J."/>
            <person name="Lander E.S."/>
            <person name="Lindblad-Toh K."/>
        </authorList>
    </citation>
    <scope>NUCLEOTIDE SEQUENCE [LARGE SCALE GENOMIC DNA]</scope>
</reference>
<feature type="region of interest" description="Disordered" evidence="1">
    <location>
        <begin position="165"/>
        <end position="242"/>
    </location>
</feature>
<feature type="compositionally biased region" description="Basic and acidic residues" evidence="1">
    <location>
        <begin position="598"/>
        <end position="608"/>
    </location>
</feature>
<feature type="compositionally biased region" description="Basic and acidic residues" evidence="1">
    <location>
        <begin position="58"/>
        <end position="88"/>
    </location>
</feature>
<dbReference type="PANTHER" id="PTHR18839:SF0">
    <property type="entry name" value="MITOTIC INTERACTOR AND SUBSTRATE OF PLK1 ISOFORM X1-RELATED"/>
    <property type="match status" value="1"/>
</dbReference>
<reference evidence="2" key="2">
    <citation type="submission" date="2025-08" db="UniProtKB">
        <authorList>
            <consortium name="Ensembl"/>
        </authorList>
    </citation>
    <scope>IDENTIFICATION</scope>
</reference>
<feature type="compositionally biased region" description="Polar residues" evidence="1">
    <location>
        <begin position="165"/>
        <end position="182"/>
    </location>
</feature>
<dbReference type="GeneID" id="100692175"/>
<evidence type="ECO:0000313" key="3">
    <source>
        <dbReference type="Proteomes" id="UP000005207"/>
    </source>
</evidence>
<feature type="region of interest" description="Disordered" evidence="1">
    <location>
        <begin position="270"/>
        <end position="331"/>
    </location>
</feature>
<dbReference type="CTD" id="113230"/>
<feature type="region of interest" description="Disordered" evidence="1">
    <location>
        <begin position="655"/>
        <end position="698"/>
    </location>
</feature>
<feature type="compositionally biased region" description="Polar residues" evidence="1">
    <location>
        <begin position="560"/>
        <end position="597"/>
    </location>
</feature>
<feature type="region of interest" description="Disordered" evidence="1">
    <location>
        <begin position="560"/>
        <end position="637"/>
    </location>
</feature>
<dbReference type="Ensembl" id="ENSONIT00000089280.1">
    <property type="protein sequence ID" value="ENSONIP00000034120.1"/>
    <property type="gene ID" value="ENSONIG00000040707.1"/>
</dbReference>
<feature type="compositionally biased region" description="Basic and acidic residues" evidence="1">
    <location>
        <begin position="273"/>
        <end position="296"/>
    </location>
</feature>
<feature type="compositionally biased region" description="Polar residues" evidence="1">
    <location>
        <begin position="425"/>
        <end position="447"/>
    </location>
</feature>
<dbReference type="AlphaFoldDB" id="A0A669BI93"/>
<name>A0A669BI93_ORENI</name>